<comment type="caution">
    <text evidence="1">The sequence shown here is derived from an EMBL/GenBank/DDBJ whole genome shotgun (WGS) entry which is preliminary data.</text>
</comment>
<evidence type="ECO:0000313" key="1">
    <source>
        <dbReference type="EMBL" id="MFM0717364.1"/>
    </source>
</evidence>
<dbReference type="Proteomes" id="UP001629392">
    <property type="component" value="Unassembled WGS sequence"/>
</dbReference>
<reference evidence="1 2" key="1">
    <citation type="journal article" date="2024" name="Chem. Sci.">
        <title>Discovery of megapolipeptins by genome mining of a Burkholderiales bacteria collection.</title>
        <authorList>
            <person name="Paulo B.S."/>
            <person name="Recchia M.J.J."/>
            <person name="Lee S."/>
            <person name="Fergusson C.H."/>
            <person name="Romanowski S.B."/>
            <person name="Hernandez A."/>
            <person name="Krull N."/>
            <person name="Liu D.Y."/>
            <person name="Cavanagh H."/>
            <person name="Bos A."/>
            <person name="Gray C.A."/>
            <person name="Murphy B.T."/>
            <person name="Linington R.G."/>
            <person name="Eustaquio A.S."/>
        </authorList>
    </citation>
    <scope>NUCLEOTIDE SEQUENCE [LARGE SCALE GENOMIC DNA]</scope>
    <source>
        <strain evidence="1 2">RL17-350-BIC-E</strain>
    </source>
</reference>
<organism evidence="1 2">
    <name type="scientific">Paraburkholderia strydomiana</name>
    <dbReference type="NCBI Taxonomy" id="1245417"/>
    <lineage>
        <taxon>Bacteria</taxon>
        <taxon>Pseudomonadati</taxon>
        <taxon>Pseudomonadota</taxon>
        <taxon>Betaproteobacteria</taxon>
        <taxon>Burkholderiales</taxon>
        <taxon>Burkholderiaceae</taxon>
        <taxon>Paraburkholderia</taxon>
    </lineage>
</organism>
<keyword evidence="2" id="KW-1185">Reference proteome</keyword>
<name>A0ABW9ECU4_9BURK</name>
<proteinExistence type="predicted"/>
<accession>A0ABW9ECU4</accession>
<dbReference type="RefSeq" id="WP_408148184.1">
    <property type="nucleotide sequence ID" value="NZ_JAQQCL010000008.1"/>
</dbReference>
<gene>
    <name evidence="1" type="ORF">PQQ73_13590</name>
</gene>
<dbReference type="EMBL" id="JAQQCL010000008">
    <property type="protein sequence ID" value="MFM0717364.1"/>
    <property type="molecule type" value="Genomic_DNA"/>
</dbReference>
<evidence type="ECO:0000313" key="2">
    <source>
        <dbReference type="Proteomes" id="UP001629392"/>
    </source>
</evidence>
<protein>
    <submittedName>
        <fullName evidence="1">Uncharacterized protein</fullName>
    </submittedName>
</protein>
<sequence length="69" mass="7326">MTLLTGWRSVSRTLDGRSARVRRTAIVVIAIGAAAGSATATDRFAVEGRAPSRLTRLDGMPICGGHFIR</sequence>